<dbReference type="InterPro" id="IPR016828">
    <property type="entry name" value="Alpha-L-arabinofuranosidase"/>
</dbReference>
<dbReference type="InterPro" id="IPR023296">
    <property type="entry name" value="Glyco_hydro_beta-prop_sf"/>
</dbReference>
<evidence type="ECO:0000256" key="4">
    <source>
        <dbReference type="ARBA" id="ARBA00023295"/>
    </source>
</evidence>
<dbReference type="EMBL" id="JGYS01000012">
    <property type="protein sequence ID" value="KFI53999.1"/>
    <property type="molecule type" value="Genomic_DNA"/>
</dbReference>
<keyword evidence="2" id="KW-0732">Signal</keyword>
<evidence type="ECO:0000256" key="3">
    <source>
        <dbReference type="ARBA" id="ARBA00022801"/>
    </source>
</evidence>
<dbReference type="GO" id="GO:0046556">
    <property type="term" value="F:alpha-L-arabinofuranosidase activity"/>
    <property type="evidence" value="ECO:0007669"/>
    <property type="project" value="UniProtKB-EC"/>
</dbReference>
<dbReference type="PANTHER" id="PTHR43817:SF1">
    <property type="entry name" value="HYDROLASE, FAMILY 43, PUTATIVE (AFU_ORTHOLOGUE AFUA_3G01660)-RELATED"/>
    <property type="match status" value="1"/>
</dbReference>
<dbReference type="Gene3D" id="2.115.10.20">
    <property type="entry name" value="Glycosyl hydrolase domain, family 43"/>
    <property type="match status" value="1"/>
</dbReference>
<reference evidence="6 7" key="1">
    <citation type="submission" date="2014-03" db="EMBL/GenBank/DDBJ databases">
        <title>Genomics of Bifidobacteria.</title>
        <authorList>
            <person name="Ventura M."/>
            <person name="Milani C."/>
            <person name="Lugli G.A."/>
        </authorList>
    </citation>
    <scope>NUCLEOTIDE SEQUENCE [LARGE SCALE GENOMIC DNA]</scope>
    <source>
        <strain evidence="6 7">DSM 23973</strain>
    </source>
</reference>
<dbReference type="GO" id="GO:0005975">
    <property type="term" value="P:carbohydrate metabolic process"/>
    <property type="evidence" value="ECO:0007669"/>
    <property type="project" value="InterPro"/>
</dbReference>
<sequence length="345" mass="38664">MTVYNNPIVLQRADPWVVKVDGEYYFTGSDPEYNCIAIRHASTINGLQQAPETVVWRKHESGACSKYIWAPELHRVNGAWYIYFAGAEHEFEPNGMPTHRMFVLENTDDDPTSDNWVEKGRIVTPMDSFSLDATTEVIDGVQYLVWAQKDYDIPGNSNLYIAPMANPWTLAADPVMLSKPEYDWECIDFLVNEGPAFLFHEDMIYLTYSASGTGVPYAVGLLSARRGSDLMDPASWTKSPVPVFRTCAENGQYGPGHNSFTKSEDDCEDLMIYHARNYTDIKGDPLFDPNRHARVGVVRWNEDGTPDFGVPEPDSLWTPVTTDVLPPDGGPHAGTRVEEIQVEAA</sequence>
<dbReference type="PANTHER" id="PTHR43817">
    <property type="entry name" value="GLYCOSYL HYDROLASE"/>
    <property type="match status" value="1"/>
</dbReference>
<dbReference type="eggNOG" id="COG3940">
    <property type="taxonomic scope" value="Bacteria"/>
</dbReference>
<dbReference type="STRING" id="1437609.BCAL_1944"/>
<evidence type="ECO:0000313" key="6">
    <source>
        <dbReference type="EMBL" id="KFI53999.1"/>
    </source>
</evidence>
<accession>A0A087A5E9</accession>
<evidence type="ECO:0000256" key="5">
    <source>
        <dbReference type="RuleBase" id="RU361187"/>
    </source>
</evidence>
<dbReference type="OrthoDB" id="177947at2"/>
<gene>
    <name evidence="6" type="ORF">BCAL_1944</name>
</gene>
<keyword evidence="4 5" id="KW-0326">Glycosidase</keyword>
<evidence type="ECO:0000256" key="1">
    <source>
        <dbReference type="ARBA" id="ARBA00009865"/>
    </source>
</evidence>
<protein>
    <submittedName>
        <fullName evidence="6">Alpha-N-arabinofuranosidase</fullName>
        <ecNumber evidence="6">3.2.1.55</ecNumber>
    </submittedName>
</protein>
<dbReference type="EC" id="3.2.1.55" evidence="6"/>
<dbReference type="Pfam" id="PF04616">
    <property type="entry name" value="Glyco_hydro_43"/>
    <property type="match status" value="1"/>
</dbReference>
<name>A0A087A5E9_9BIFI</name>
<organism evidence="6 7">
    <name type="scientific">Bifidobacterium callitrichos DSM 23973</name>
    <dbReference type="NCBI Taxonomy" id="1437609"/>
    <lineage>
        <taxon>Bacteria</taxon>
        <taxon>Bacillati</taxon>
        <taxon>Actinomycetota</taxon>
        <taxon>Actinomycetes</taxon>
        <taxon>Bifidobacteriales</taxon>
        <taxon>Bifidobacteriaceae</taxon>
        <taxon>Bifidobacterium</taxon>
    </lineage>
</organism>
<comment type="similarity">
    <text evidence="1 5">Belongs to the glycosyl hydrolase 43 family.</text>
</comment>
<dbReference type="AlphaFoldDB" id="A0A087A5E9"/>
<dbReference type="SUPFAM" id="SSF75005">
    <property type="entry name" value="Arabinanase/levansucrase/invertase"/>
    <property type="match status" value="1"/>
</dbReference>
<dbReference type="PIRSF" id="PIRSF025414">
    <property type="entry name" value="Alpha-L-arabinofuranosidase"/>
    <property type="match status" value="1"/>
</dbReference>
<proteinExistence type="inferred from homology"/>
<keyword evidence="3 5" id="KW-0378">Hydrolase</keyword>
<dbReference type="Proteomes" id="UP000029072">
    <property type="component" value="Unassembled WGS sequence"/>
</dbReference>
<dbReference type="InterPro" id="IPR006710">
    <property type="entry name" value="Glyco_hydro_43"/>
</dbReference>
<evidence type="ECO:0000313" key="7">
    <source>
        <dbReference type="Proteomes" id="UP000029072"/>
    </source>
</evidence>
<evidence type="ECO:0000256" key="2">
    <source>
        <dbReference type="ARBA" id="ARBA00022729"/>
    </source>
</evidence>
<comment type="caution">
    <text evidence="6">The sequence shown here is derived from an EMBL/GenBank/DDBJ whole genome shotgun (WGS) entry which is preliminary data.</text>
</comment>
<dbReference type="RefSeq" id="WP_043167228.1">
    <property type="nucleotide sequence ID" value="NZ_JDUV01000023.1"/>
</dbReference>